<dbReference type="Gene3D" id="3.30.160.20">
    <property type="match status" value="1"/>
</dbReference>
<dbReference type="InterPro" id="IPR026388">
    <property type="entry name" value="Seadorna_dsRNA-bnd"/>
</dbReference>
<sequence length="208" mass="23744">MMDPVSVVHSFARNQGIPLNFETVGCEGPSHDPRFVIECKLLDFQHQCVDSSKKRAIQKICVLISNDLKTNGLLEDAKTFKPEYKAIAQVYGKFFKRYVLEHESSVKTPFKLVNNHVLLHDNDEMVEYGSSEFMFRHMLLCYVIHKRGLKVESMYNMVCSPDYVECLSNHLTSIVEIESHQQDCGNLSIVISSKGNNDKKQLQIQVSA</sequence>
<dbReference type="SMART" id="SM00358">
    <property type="entry name" value="DSRM"/>
    <property type="match status" value="1"/>
</dbReference>
<organism evidence="3">
    <name type="scientific">Banna virus</name>
    <name type="common">BAV</name>
    <dbReference type="NCBI Taxonomy" id="77763"/>
    <lineage>
        <taxon>Viruses</taxon>
        <taxon>Riboviria</taxon>
        <taxon>Orthornavirae</taxon>
        <taxon>Duplornaviricota</taxon>
        <taxon>Resentoviricetes</taxon>
        <taxon>Reovirales</taxon>
        <taxon>Sedoreoviridae</taxon>
        <taxon>Seadornavirus</taxon>
        <taxon>Seadornavirus bannaense</taxon>
    </lineage>
</organism>
<dbReference type="NCBIfam" id="TIGR04238">
    <property type="entry name" value="seadorna_dsRNA"/>
    <property type="match status" value="1"/>
</dbReference>
<reference evidence="3" key="1">
    <citation type="journal article" date="2016" name="Nature">
        <title>Redefining the invertebrate RNA virosphere.</title>
        <authorList>
            <person name="Shi M."/>
            <person name="Lin X.D."/>
            <person name="Tian J.H."/>
            <person name="Chen L.J."/>
            <person name="Chen X."/>
            <person name="Li C.X."/>
            <person name="Qin X.C."/>
            <person name="Li J."/>
            <person name="Cao J.P."/>
            <person name="Eden J.S."/>
            <person name="Buchmann J."/>
            <person name="Wang W."/>
            <person name="Xu J."/>
            <person name="Holmes E.C."/>
            <person name="Zhang Y.Z."/>
        </authorList>
    </citation>
    <scope>NUCLEOTIDE SEQUENCE</scope>
    <source>
        <strain evidence="3">QTM104536</strain>
    </source>
</reference>
<evidence type="ECO:0000256" key="1">
    <source>
        <dbReference type="PROSITE-ProRule" id="PRU00266"/>
    </source>
</evidence>
<accession>A0A1L3KP05</accession>
<name>A0A1L3KP05_BANNV</name>
<dbReference type="PROSITE" id="PS50137">
    <property type="entry name" value="DS_RBD"/>
    <property type="match status" value="1"/>
</dbReference>
<feature type="domain" description="DRBM" evidence="2">
    <location>
        <begin position="3"/>
        <end position="70"/>
    </location>
</feature>
<evidence type="ECO:0000259" key="2">
    <source>
        <dbReference type="PROSITE" id="PS50137"/>
    </source>
</evidence>
<evidence type="ECO:0000313" key="3">
    <source>
        <dbReference type="EMBL" id="APG79128.1"/>
    </source>
</evidence>
<dbReference type="Pfam" id="PF00035">
    <property type="entry name" value="dsrm"/>
    <property type="match status" value="1"/>
</dbReference>
<dbReference type="EMBL" id="KX884648">
    <property type="protein sequence ID" value="APG79128.1"/>
    <property type="molecule type" value="Genomic_RNA"/>
</dbReference>
<dbReference type="InterPro" id="IPR014720">
    <property type="entry name" value="dsRBD_dom"/>
</dbReference>
<proteinExistence type="predicted"/>
<protein>
    <submittedName>
        <fullName evidence="3">Banna VP12</fullName>
    </submittedName>
</protein>
<dbReference type="SUPFAM" id="SSF54768">
    <property type="entry name" value="dsRNA-binding domain-like"/>
    <property type="match status" value="1"/>
</dbReference>
<dbReference type="GO" id="GO:0003723">
    <property type="term" value="F:RNA binding"/>
    <property type="evidence" value="ECO:0007669"/>
    <property type="project" value="UniProtKB-UniRule"/>
</dbReference>
<keyword evidence="1" id="KW-0694">RNA-binding</keyword>